<gene>
    <name evidence="2" type="ORF">GCM10011360_27670</name>
</gene>
<evidence type="ECO:0000313" key="2">
    <source>
        <dbReference type="EMBL" id="GGE38337.1"/>
    </source>
</evidence>
<feature type="chain" id="PRO_5038127480" description="Group 4 capsule polysaccharide lipoprotein gfcB, YjbF" evidence="1">
    <location>
        <begin position="25"/>
        <end position="214"/>
    </location>
</feature>
<evidence type="ECO:0008006" key="4">
    <source>
        <dbReference type="Google" id="ProtNLM"/>
    </source>
</evidence>
<reference evidence="3" key="1">
    <citation type="journal article" date="2019" name="Int. J. Syst. Evol. Microbiol.">
        <title>The Global Catalogue of Microorganisms (GCM) 10K type strain sequencing project: providing services to taxonomists for standard genome sequencing and annotation.</title>
        <authorList>
            <consortium name="The Broad Institute Genomics Platform"/>
            <consortium name="The Broad Institute Genome Sequencing Center for Infectious Disease"/>
            <person name="Wu L."/>
            <person name="Ma J."/>
        </authorList>
    </citation>
    <scope>NUCLEOTIDE SEQUENCE [LARGE SCALE GENOMIC DNA]</scope>
    <source>
        <strain evidence="3">CGMCC 1.12664</strain>
    </source>
</reference>
<dbReference type="InterPro" id="IPR023373">
    <property type="entry name" value="YmcC_sf"/>
</dbReference>
<dbReference type="EMBL" id="BMFJ01000001">
    <property type="protein sequence ID" value="GGE38337.1"/>
    <property type="molecule type" value="Genomic_DNA"/>
</dbReference>
<dbReference type="AlphaFoldDB" id="A0A917ABC5"/>
<name>A0A917ABC5_9RHOB</name>
<sequence>MSSARWLIALALAALVGACGNDTAQPGVGKAVVASLKGRLAGGEEAPRPSAAQLRAAITPEFRAQSGNKPLLIVTSQRVPVSSILTMFAENDGVRTYLSPDQISFSVRDGILVATRGLGDDLMSADVSDVLPRIRAGSGRAVRVHRYLDGENQLILASFVCDYGRGSGGVVEESCQGEDRSFVNRYNLGGGGQIVTSDQWVGVGQGSFRIEDLN</sequence>
<dbReference type="InterPro" id="IPR021308">
    <property type="entry name" value="GfcB"/>
</dbReference>
<feature type="signal peptide" evidence="1">
    <location>
        <begin position="1"/>
        <end position="24"/>
    </location>
</feature>
<keyword evidence="1" id="KW-0732">Signal</keyword>
<dbReference type="Gene3D" id="2.40.360.10">
    <property type="entry name" value="YmcC-like"/>
    <property type="match status" value="1"/>
</dbReference>
<dbReference type="Pfam" id="PF11102">
    <property type="entry name" value="YjbF"/>
    <property type="match status" value="1"/>
</dbReference>
<protein>
    <recommendedName>
        <fullName evidence="4">Group 4 capsule polysaccharide lipoprotein gfcB, YjbF</fullName>
    </recommendedName>
</protein>
<dbReference type="PROSITE" id="PS51257">
    <property type="entry name" value="PROKAR_LIPOPROTEIN"/>
    <property type="match status" value="1"/>
</dbReference>
<dbReference type="SUPFAM" id="SSF159270">
    <property type="entry name" value="YmcC-like"/>
    <property type="match status" value="1"/>
</dbReference>
<dbReference type="Proteomes" id="UP000612855">
    <property type="component" value="Unassembled WGS sequence"/>
</dbReference>
<dbReference type="RefSeq" id="WP_188478241.1">
    <property type="nucleotide sequence ID" value="NZ_BMFJ01000001.1"/>
</dbReference>
<keyword evidence="3" id="KW-1185">Reference proteome</keyword>
<evidence type="ECO:0000313" key="3">
    <source>
        <dbReference type="Proteomes" id="UP000612855"/>
    </source>
</evidence>
<accession>A0A917ABC5</accession>
<evidence type="ECO:0000256" key="1">
    <source>
        <dbReference type="SAM" id="SignalP"/>
    </source>
</evidence>
<proteinExistence type="predicted"/>
<comment type="caution">
    <text evidence="2">The sequence shown here is derived from an EMBL/GenBank/DDBJ whole genome shotgun (WGS) entry which is preliminary data.</text>
</comment>
<organism evidence="2 3">
    <name type="scientific">Primorskyibacter flagellatus</name>
    <dbReference type="NCBI Taxonomy" id="1387277"/>
    <lineage>
        <taxon>Bacteria</taxon>
        <taxon>Pseudomonadati</taxon>
        <taxon>Pseudomonadota</taxon>
        <taxon>Alphaproteobacteria</taxon>
        <taxon>Rhodobacterales</taxon>
        <taxon>Roseobacteraceae</taxon>
        <taxon>Primorskyibacter</taxon>
    </lineage>
</organism>